<keyword evidence="5" id="KW-0547">Nucleotide-binding</keyword>
<evidence type="ECO:0000313" key="12">
    <source>
        <dbReference type="Proteomes" id="UP000319836"/>
    </source>
</evidence>
<dbReference type="EC" id="2.7.13.3" evidence="2"/>
<dbReference type="Proteomes" id="UP000319836">
    <property type="component" value="Unassembled WGS sequence"/>
</dbReference>
<comment type="caution">
    <text evidence="11">The sequence shown here is derived from an EMBL/GenBank/DDBJ whole genome shotgun (WGS) entry which is preliminary data.</text>
</comment>
<keyword evidence="6" id="KW-0418">Kinase</keyword>
<dbReference type="InterPro" id="IPR005467">
    <property type="entry name" value="His_kinase_dom"/>
</dbReference>
<keyword evidence="7" id="KW-0067">ATP-binding</keyword>
<keyword evidence="4" id="KW-0808">Transferase</keyword>
<dbReference type="InterPro" id="IPR004358">
    <property type="entry name" value="Sig_transdc_His_kin-like_C"/>
</dbReference>
<feature type="domain" description="Histidine kinase" evidence="10">
    <location>
        <begin position="231"/>
        <end position="416"/>
    </location>
</feature>
<dbReference type="GO" id="GO:0000155">
    <property type="term" value="F:phosphorelay sensor kinase activity"/>
    <property type="evidence" value="ECO:0007669"/>
    <property type="project" value="InterPro"/>
</dbReference>
<keyword evidence="8" id="KW-0902">Two-component regulatory system</keyword>
<evidence type="ECO:0000259" key="10">
    <source>
        <dbReference type="PROSITE" id="PS50109"/>
    </source>
</evidence>
<organism evidence="11 12">
    <name type="scientific">Eiseniibacteriota bacterium</name>
    <dbReference type="NCBI Taxonomy" id="2212470"/>
    <lineage>
        <taxon>Bacteria</taxon>
        <taxon>Candidatus Eiseniibacteriota</taxon>
    </lineage>
</organism>
<dbReference type="InterPro" id="IPR036890">
    <property type="entry name" value="HATPase_C_sf"/>
</dbReference>
<dbReference type="InterPro" id="IPR003594">
    <property type="entry name" value="HATPase_dom"/>
</dbReference>
<dbReference type="Pfam" id="PF02518">
    <property type="entry name" value="HATPase_c"/>
    <property type="match status" value="1"/>
</dbReference>
<evidence type="ECO:0000256" key="1">
    <source>
        <dbReference type="ARBA" id="ARBA00000085"/>
    </source>
</evidence>
<protein>
    <recommendedName>
        <fullName evidence="2">histidine kinase</fullName>
        <ecNumber evidence="2">2.7.13.3</ecNumber>
    </recommendedName>
</protein>
<keyword evidence="9" id="KW-1133">Transmembrane helix</keyword>
<evidence type="ECO:0000256" key="4">
    <source>
        <dbReference type="ARBA" id="ARBA00022679"/>
    </source>
</evidence>
<evidence type="ECO:0000256" key="6">
    <source>
        <dbReference type="ARBA" id="ARBA00022777"/>
    </source>
</evidence>
<evidence type="ECO:0000256" key="5">
    <source>
        <dbReference type="ARBA" id="ARBA00022741"/>
    </source>
</evidence>
<comment type="catalytic activity">
    <reaction evidence="1">
        <text>ATP + protein L-histidine = ADP + protein N-phospho-L-histidine.</text>
        <dbReference type="EC" id="2.7.13.3"/>
    </reaction>
</comment>
<proteinExistence type="predicted"/>
<reference evidence="11 12" key="1">
    <citation type="journal article" date="2019" name="Nat. Microbiol.">
        <title>Mediterranean grassland soil C-N compound turnover is dependent on rainfall and depth, and is mediated by genomically divergent microorganisms.</title>
        <authorList>
            <person name="Diamond S."/>
            <person name="Andeer P.F."/>
            <person name="Li Z."/>
            <person name="Crits-Christoph A."/>
            <person name="Burstein D."/>
            <person name="Anantharaman K."/>
            <person name="Lane K.R."/>
            <person name="Thomas B.C."/>
            <person name="Pan C."/>
            <person name="Northen T.R."/>
            <person name="Banfield J.F."/>
        </authorList>
    </citation>
    <scope>NUCLEOTIDE SEQUENCE [LARGE SCALE GENOMIC DNA]</scope>
    <source>
        <strain evidence="11">WS_10</strain>
    </source>
</reference>
<dbReference type="SUPFAM" id="SSF47384">
    <property type="entry name" value="Homodimeric domain of signal transducing histidine kinase"/>
    <property type="match status" value="1"/>
</dbReference>
<keyword evidence="9" id="KW-0472">Membrane</keyword>
<dbReference type="PRINTS" id="PR00344">
    <property type="entry name" value="BCTRLSENSOR"/>
</dbReference>
<feature type="transmembrane region" description="Helical" evidence="9">
    <location>
        <begin position="135"/>
        <end position="158"/>
    </location>
</feature>
<evidence type="ECO:0000256" key="9">
    <source>
        <dbReference type="SAM" id="Phobius"/>
    </source>
</evidence>
<dbReference type="SMART" id="SM00387">
    <property type="entry name" value="HATPase_c"/>
    <property type="match status" value="1"/>
</dbReference>
<name>A0A538UBF2_UNCEI</name>
<dbReference type="SMART" id="SM00388">
    <property type="entry name" value="HisKA"/>
    <property type="match status" value="1"/>
</dbReference>
<feature type="transmembrane region" description="Helical" evidence="9">
    <location>
        <begin position="193"/>
        <end position="212"/>
    </location>
</feature>
<dbReference type="InterPro" id="IPR003661">
    <property type="entry name" value="HisK_dim/P_dom"/>
</dbReference>
<dbReference type="PANTHER" id="PTHR43065:SF10">
    <property type="entry name" value="PEROXIDE STRESS-ACTIVATED HISTIDINE KINASE MAK3"/>
    <property type="match status" value="1"/>
</dbReference>
<dbReference type="PROSITE" id="PS50109">
    <property type="entry name" value="HIS_KIN"/>
    <property type="match status" value="1"/>
</dbReference>
<dbReference type="GO" id="GO:0005524">
    <property type="term" value="F:ATP binding"/>
    <property type="evidence" value="ECO:0007669"/>
    <property type="project" value="UniProtKB-KW"/>
</dbReference>
<dbReference type="InterPro" id="IPR036097">
    <property type="entry name" value="HisK_dim/P_sf"/>
</dbReference>
<sequence length="438" mass="48486">MSLRLKLYLSAVALAAIVLLVVCRPPDLPTRWVHYVAWTLVCFISESLWLRTFSGGGTTSMASTANLATVMLWGRDASMWIVSISTLLANFILQKKPWERAVFNASQITVTMWAAGTVFFAFGGLPHGLQGQPMVLLGGSLLVTVLAFLGLVITYTMVNRALVSLAVAWSSGRQYWAALREDWFYRDRLFDDLALFLLSPLVVICFEAIRSAQQMLIHSERMAAKGEIAAEIGHGLRNQLVAISGRAQMLIKDAERQQFGNVGRHSQIILEQAHRVEAMSKGLMDFSRAEFKIERVDLNALVQRSVEFVRPQNRFDPIEWDLRLATQVPELRADPGQLQQVLLNLFINAADAMADPKTGRRVITVRTDYDERGRHVRLVVGDSGPGIAASLLPRVFEPHFTTKAEGHGFGLSTVAESDPGQGARFTITLPLDGPAGWS</sequence>
<evidence type="ECO:0000313" key="11">
    <source>
        <dbReference type="EMBL" id="TMQ73170.1"/>
    </source>
</evidence>
<dbReference type="CDD" id="cd00082">
    <property type="entry name" value="HisKA"/>
    <property type="match status" value="1"/>
</dbReference>
<dbReference type="Gene3D" id="1.10.287.130">
    <property type="match status" value="1"/>
</dbReference>
<dbReference type="SUPFAM" id="SSF55874">
    <property type="entry name" value="ATPase domain of HSP90 chaperone/DNA topoisomerase II/histidine kinase"/>
    <property type="match status" value="1"/>
</dbReference>
<dbReference type="EMBL" id="VBPA01000020">
    <property type="protein sequence ID" value="TMQ73170.1"/>
    <property type="molecule type" value="Genomic_DNA"/>
</dbReference>
<evidence type="ECO:0000256" key="8">
    <source>
        <dbReference type="ARBA" id="ARBA00023012"/>
    </source>
</evidence>
<dbReference type="PANTHER" id="PTHR43065">
    <property type="entry name" value="SENSOR HISTIDINE KINASE"/>
    <property type="match status" value="1"/>
</dbReference>
<evidence type="ECO:0000256" key="7">
    <source>
        <dbReference type="ARBA" id="ARBA00022840"/>
    </source>
</evidence>
<feature type="transmembrane region" description="Helical" evidence="9">
    <location>
        <begin position="72"/>
        <end position="93"/>
    </location>
</feature>
<feature type="transmembrane region" description="Helical" evidence="9">
    <location>
        <begin position="105"/>
        <end position="123"/>
    </location>
</feature>
<dbReference type="AlphaFoldDB" id="A0A538UBF2"/>
<keyword evidence="3" id="KW-0597">Phosphoprotein</keyword>
<gene>
    <name evidence="11" type="ORF">E6K80_00815</name>
</gene>
<evidence type="ECO:0000256" key="2">
    <source>
        <dbReference type="ARBA" id="ARBA00012438"/>
    </source>
</evidence>
<evidence type="ECO:0000256" key="3">
    <source>
        <dbReference type="ARBA" id="ARBA00022553"/>
    </source>
</evidence>
<keyword evidence="9" id="KW-0812">Transmembrane</keyword>
<dbReference type="Gene3D" id="3.30.565.10">
    <property type="entry name" value="Histidine kinase-like ATPase, C-terminal domain"/>
    <property type="match status" value="1"/>
</dbReference>
<accession>A0A538UBF2</accession>